<name>A0AAV1DK37_OLDCO</name>
<dbReference type="Gene3D" id="1.10.8.430">
    <property type="entry name" value="Helical domain of apoptotic protease-activating factors"/>
    <property type="match status" value="1"/>
</dbReference>
<comment type="function">
    <text evidence="1">Confers resistance to late blight (Phytophthora infestans) races carrying the avirulence gene Avr1. Resistance proteins guard the plant against pathogens that contain an appropriate avirulence protein via an indirect interaction with this avirulence protein. That triggers a defense system including the hypersensitive response, which restricts the pathogen growth.</text>
</comment>
<evidence type="ECO:0000256" key="11">
    <source>
        <dbReference type="ARBA" id="ARBA00022840"/>
    </source>
</evidence>
<dbReference type="InterPro" id="IPR058922">
    <property type="entry name" value="WHD_DRP"/>
</dbReference>
<evidence type="ECO:0000256" key="10">
    <source>
        <dbReference type="ARBA" id="ARBA00022821"/>
    </source>
</evidence>
<dbReference type="InterPro" id="IPR042197">
    <property type="entry name" value="Apaf_helical"/>
</dbReference>
<dbReference type="GO" id="GO:0005737">
    <property type="term" value="C:cytoplasm"/>
    <property type="evidence" value="ECO:0007669"/>
    <property type="project" value="UniProtKB-SubCell"/>
</dbReference>
<dbReference type="InterPro" id="IPR032675">
    <property type="entry name" value="LRR_dom_sf"/>
</dbReference>
<dbReference type="SUPFAM" id="SSF52540">
    <property type="entry name" value="P-loop containing nucleoside triphosphate hydrolases"/>
    <property type="match status" value="1"/>
</dbReference>
<dbReference type="CDD" id="cd14798">
    <property type="entry name" value="RX-CC_like"/>
    <property type="match status" value="1"/>
</dbReference>
<keyword evidence="10" id="KW-0611">Plant defense</keyword>
<keyword evidence="12" id="KW-0175">Coiled coil</keyword>
<evidence type="ECO:0000313" key="16">
    <source>
        <dbReference type="EMBL" id="CAI9108254.1"/>
    </source>
</evidence>
<keyword evidence="7" id="KW-0381">Hypersensitive response</keyword>
<keyword evidence="9" id="KW-0547">Nucleotide-binding</keyword>
<feature type="domain" description="Disease resistance protein winged helix" evidence="15">
    <location>
        <begin position="721"/>
        <end position="800"/>
    </location>
</feature>
<accession>A0AAV1DK37</accession>
<dbReference type="InterPro" id="IPR027417">
    <property type="entry name" value="P-loop_NTPase"/>
</dbReference>
<gene>
    <name evidence="16" type="ORF">OLC1_LOCUS16364</name>
</gene>
<dbReference type="GO" id="GO:0005524">
    <property type="term" value="F:ATP binding"/>
    <property type="evidence" value="ECO:0007669"/>
    <property type="project" value="UniProtKB-KW"/>
</dbReference>
<evidence type="ECO:0000256" key="8">
    <source>
        <dbReference type="ARBA" id="ARBA00022737"/>
    </source>
</evidence>
<keyword evidence="8" id="KW-0677">Repeat</keyword>
<dbReference type="Gene3D" id="3.80.10.10">
    <property type="entry name" value="Ribonuclease Inhibitor"/>
    <property type="match status" value="1"/>
</dbReference>
<evidence type="ECO:0000256" key="3">
    <source>
        <dbReference type="ARBA" id="ARBA00004496"/>
    </source>
</evidence>
<dbReference type="Pfam" id="PF00931">
    <property type="entry name" value="NB-ARC"/>
    <property type="match status" value="1"/>
</dbReference>
<evidence type="ECO:0000256" key="6">
    <source>
        <dbReference type="ARBA" id="ARBA00022614"/>
    </source>
</evidence>
<evidence type="ECO:0000256" key="12">
    <source>
        <dbReference type="ARBA" id="ARBA00023054"/>
    </source>
</evidence>
<organism evidence="16 17">
    <name type="scientific">Oldenlandia corymbosa var. corymbosa</name>
    <dbReference type="NCBI Taxonomy" id="529605"/>
    <lineage>
        <taxon>Eukaryota</taxon>
        <taxon>Viridiplantae</taxon>
        <taxon>Streptophyta</taxon>
        <taxon>Embryophyta</taxon>
        <taxon>Tracheophyta</taxon>
        <taxon>Spermatophyta</taxon>
        <taxon>Magnoliopsida</taxon>
        <taxon>eudicotyledons</taxon>
        <taxon>Gunneridae</taxon>
        <taxon>Pentapetalae</taxon>
        <taxon>asterids</taxon>
        <taxon>lamiids</taxon>
        <taxon>Gentianales</taxon>
        <taxon>Rubiaceae</taxon>
        <taxon>Rubioideae</taxon>
        <taxon>Spermacoceae</taxon>
        <taxon>Hedyotis-Oldenlandia complex</taxon>
        <taxon>Oldenlandia</taxon>
    </lineage>
</organism>
<evidence type="ECO:0000259" key="14">
    <source>
        <dbReference type="Pfam" id="PF12061"/>
    </source>
</evidence>
<evidence type="ECO:0000256" key="2">
    <source>
        <dbReference type="ARBA" id="ARBA00004170"/>
    </source>
</evidence>
<dbReference type="Proteomes" id="UP001161247">
    <property type="component" value="Chromosome 6"/>
</dbReference>
<dbReference type="InterPro" id="IPR002182">
    <property type="entry name" value="NB-ARC"/>
</dbReference>
<dbReference type="Pfam" id="PF12061">
    <property type="entry name" value="NB-LRR"/>
    <property type="match status" value="1"/>
</dbReference>
<comment type="similarity">
    <text evidence="4">Belongs to the disease resistance NB-LRR family.</text>
</comment>
<dbReference type="SUPFAM" id="SSF52058">
    <property type="entry name" value="L domain-like"/>
    <property type="match status" value="1"/>
</dbReference>
<dbReference type="AlphaFoldDB" id="A0AAV1DK37"/>
<feature type="domain" description="Late blight resistance protein R1A-like N-terminal" evidence="14">
    <location>
        <begin position="124"/>
        <end position="353"/>
    </location>
</feature>
<dbReference type="GO" id="GO:0009626">
    <property type="term" value="P:plant-type hypersensitive response"/>
    <property type="evidence" value="ECO:0007669"/>
    <property type="project" value="UniProtKB-KW"/>
</dbReference>
<dbReference type="GO" id="GO:0016020">
    <property type="term" value="C:membrane"/>
    <property type="evidence" value="ECO:0007669"/>
    <property type="project" value="UniProtKB-SubCell"/>
</dbReference>
<keyword evidence="11" id="KW-0067">ATP-binding</keyword>
<dbReference type="FunFam" id="1.10.10.10:FF:000322">
    <property type="entry name" value="Probable disease resistance protein At1g63360"/>
    <property type="match status" value="1"/>
</dbReference>
<feature type="domain" description="NB-ARC" evidence="13">
    <location>
        <begin position="565"/>
        <end position="637"/>
    </location>
</feature>
<dbReference type="InterPro" id="IPR021929">
    <property type="entry name" value="R1A-like_N"/>
</dbReference>
<evidence type="ECO:0000256" key="5">
    <source>
        <dbReference type="ARBA" id="ARBA00022490"/>
    </source>
</evidence>
<evidence type="ECO:0000256" key="9">
    <source>
        <dbReference type="ARBA" id="ARBA00022741"/>
    </source>
</evidence>
<comment type="subcellular location">
    <subcellularLocation>
        <location evidence="3">Cytoplasm</location>
    </subcellularLocation>
    <subcellularLocation>
        <location evidence="2">Membrane</location>
        <topology evidence="2">Peripheral membrane protein</topology>
    </subcellularLocation>
</comment>
<keyword evidence="17" id="KW-1185">Reference proteome</keyword>
<evidence type="ECO:0000259" key="13">
    <source>
        <dbReference type="Pfam" id="PF00931"/>
    </source>
</evidence>
<evidence type="ECO:0000256" key="4">
    <source>
        <dbReference type="ARBA" id="ARBA00008894"/>
    </source>
</evidence>
<dbReference type="PANTHER" id="PTHR15140">
    <property type="entry name" value="TUBULIN-SPECIFIC CHAPERONE E"/>
    <property type="match status" value="1"/>
</dbReference>
<dbReference type="Pfam" id="PF23559">
    <property type="entry name" value="WHD_DRP"/>
    <property type="match status" value="1"/>
</dbReference>
<dbReference type="GO" id="GO:0043531">
    <property type="term" value="F:ADP binding"/>
    <property type="evidence" value="ECO:0007669"/>
    <property type="project" value="InterPro"/>
</dbReference>
<dbReference type="EMBL" id="OX459123">
    <property type="protein sequence ID" value="CAI9108254.1"/>
    <property type="molecule type" value="Genomic_DNA"/>
</dbReference>
<reference evidence="16" key="1">
    <citation type="submission" date="2023-03" db="EMBL/GenBank/DDBJ databases">
        <authorList>
            <person name="Julca I."/>
        </authorList>
    </citation>
    <scope>NUCLEOTIDE SEQUENCE</scope>
</reference>
<protein>
    <submittedName>
        <fullName evidence="16">OLC1v1007817C1</fullName>
    </submittedName>
</protein>
<keyword evidence="6" id="KW-0433">Leucine-rich repeat</keyword>
<dbReference type="PANTHER" id="PTHR15140:SF33">
    <property type="entry name" value="LATE BLIGHT RESISTANCE PROTEIN HOMOLOG R1A-3 ISOFORM X1"/>
    <property type="match status" value="1"/>
</dbReference>
<evidence type="ECO:0000259" key="15">
    <source>
        <dbReference type="Pfam" id="PF23559"/>
    </source>
</evidence>
<dbReference type="InterPro" id="IPR036388">
    <property type="entry name" value="WH-like_DNA-bd_sf"/>
</dbReference>
<keyword evidence="5" id="KW-0963">Cytoplasm</keyword>
<dbReference type="PRINTS" id="PR00364">
    <property type="entry name" value="DISEASERSIST"/>
</dbReference>
<evidence type="ECO:0000256" key="7">
    <source>
        <dbReference type="ARBA" id="ARBA00022667"/>
    </source>
</evidence>
<evidence type="ECO:0000313" key="17">
    <source>
        <dbReference type="Proteomes" id="UP001161247"/>
    </source>
</evidence>
<proteinExistence type="inferred from homology"/>
<dbReference type="Gene3D" id="3.40.50.300">
    <property type="entry name" value="P-loop containing nucleotide triphosphate hydrolases"/>
    <property type="match status" value="1"/>
</dbReference>
<dbReference type="InterPro" id="IPR038005">
    <property type="entry name" value="RX-like_CC"/>
</dbReference>
<dbReference type="Gene3D" id="1.10.10.10">
    <property type="entry name" value="Winged helix-like DNA-binding domain superfamily/Winged helix DNA-binding domain"/>
    <property type="match status" value="1"/>
</dbReference>
<sequence>MASDLITCIGSAVDDLQFLVDSGVANLNSGIKLLMFKLRNIRTFLFSAKILSNDDPTLGSLLLAIEDFVCDIAKRFHTACLFLCGEATSEQFDTDILDPDSEAGFGEDFTTWDEQISEFYVVILEDIQRQSFRLSADSVSSIMVSVLQNLEAFHSLEWEANGEILGEPMKALEEQMKLLRNLAAFVSRAVDSDACKDLCAHVEVFSINAAFLLFRCDPEKCDESICGEMLLWISVLIQRIMPVDPQVYNTYTEVLNSSKSGRRSLAPADRDVGEEENYARQFLESLMSNVLEMPQLCAHAVSMLDQLQQLYDGLGSLRTILSHQPNKFDLETKDHIFDLVCDAAVLNFTSHQTHVIKDHELQHLLNAISRLIAAELREESATPESMFNIVPTTAPLSFVDFLLEKLEELTSCEAETNSRGYPQIIKDELVFLRSFMGDIAELRHEKKELQTLWDHTMELVYKVEHLIDYLVVCDLSDSFVASFDSIMKLFGSIKMEVEIWKSEITLQRLTMTHCAVPPQRTLSLHNDVVGFLDEAESITNRLTRGSKKLQIVAIVGMPGQVQIVWRSLKRMRYLILLDDIWEAEALSSLKEAFPDDHTASRIMLTSRHHDISTSAEPHMLRPFNEDESMDLLQRKLFGGSGWPAELVDLGIEITEICKGLPLTIVIVAGVLASTQTKGWRTILGGLRSGTISSTEQCWNTLELSYKHLPEHLRPCLLYFAMFPEDEEISVRKLISLWAAEGFIRKDETKRIEDKDETEHFEDVAEEYLKHLVGRSLISVAKQKSTGGVKACRIHDLLHEFCLHKAKDGWFFSILPDMDKLSFLAIRGCMPDIPLSIGNLSNLETFILNHLAENKTVSLPDSFWNLQKLRYFYMTCQVGVFPMENSANSSDLCELDWLSGIAIPCHPHDMEQLLLKFPNIRKLKCTLLKSPKMLINHVKIVVPQILCQLESLSISLSYDGVTHSEFSLPANLKKLTLSNFPLSSSSLSTISRLSNLEVLKFEDVHFKGNTWEMEEAEFSKLRILQLTSWCLLSWTASDDQFDLLEKLVLVRCGSLKEVPSYLDYIPTVEVIEHRYCSKKVMELVGNIKEAQENYGNSELKIINVKSG</sequence>
<evidence type="ECO:0000256" key="1">
    <source>
        <dbReference type="ARBA" id="ARBA00002074"/>
    </source>
</evidence>